<keyword evidence="1" id="KW-0732">Signal</keyword>
<name>A0A2P5FMS5_TREOI</name>
<gene>
    <name evidence="2" type="ORF">TorRG33x02_053290</name>
</gene>
<dbReference type="Proteomes" id="UP000237000">
    <property type="component" value="Unassembled WGS sequence"/>
</dbReference>
<protein>
    <submittedName>
        <fullName evidence="2">Uncharacterized protein</fullName>
    </submittedName>
</protein>
<comment type="caution">
    <text evidence="2">The sequence shown here is derived from an EMBL/GenBank/DDBJ whole genome shotgun (WGS) entry which is preliminary data.</text>
</comment>
<reference evidence="3" key="1">
    <citation type="submission" date="2016-06" db="EMBL/GenBank/DDBJ databases">
        <title>Parallel loss of symbiosis genes in relatives of nitrogen-fixing non-legume Parasponia.</title>
        <authorList>
            <person name="Van Velzen R."/>
            <person name="Holmer R."/>
            <person name="Bu F."/>
            <person name="Rutten L."/>
            <person name="Van Zeijl A."/>
            <person name="Liu W."/>
            <person name="Santuari L."/>
            <person name="Cao Q."/>
            <person name="Sharma T."/>
            <person name="Shen D."/>
            <person name="Roswanjaya Y."/>
            <person name="Wardhani T."/>
            <person name="Kalhor M.S."/>
            <person name="Jansen J."/>
            <person name="Van den Hoogen J."/>
            <person name="Gungor B."/>
            <person name="Hartog M."/>
            <person name="Hontelez J."/>
            <person name="Verver J."/>
            <person name="Yang W.-C."/>
            <person name="Schijlen E."/>
            <person name="Repin R."/>
            <person name="Schilthuizen M."/>
            <person name="Schranz E."/>
            <person name="Heidstra R."/>
            <person name="Miyata K."/>
            <person name="Fedorova E."/>
            <person name="Kohlen W."/>
            <person name="Bisseling T."/>
            <person name="Smit S."/>
            <person name="Geurts R."/>
        </authorList>
    </citation>
    <scope>NUCLEOTIDE SEQUENCE [LARGE SCALE GENOMIC DNA]</scope>
    <source>
        <strain evidence="3">cv. RG33-2</strain>
    </source>
</reference>
<proteinExistence type="predicted"/>
<sequence length="122" mass="12454">MVPRKRLYWTLLDWMVHVAAPVHHVAGGGDHCAAAGRFHDGADTAAGGVGRRDGGEVALPLEQVLDGDVNGVTGHVCRGDGDAANADDLTGGDVGRRRVAPAPMGRLVCDGGLGLPLAIAMV</sequence>
<dbReference type="AlphaFoldDB" id="A0A2P5FMS5"/>
<dbReference type="InParanoid" id="A0A2P5FMS5"/>
<feature type="chain" id="PRO_5015114650" evidence="1">
    <location>
        <begin position="22"/>
        <end position="122"/>
    </location>
</feature>
<dbReference type="EMBL" id="JXTC01000021">
    <property type="protein sequence ID" value="PON99092.1"/>
    <property type="molecule type" value="Genomic_DNA"/>
</dbReference>
<dbReference type="OrthoDB" id="10405673at2759"/>
<keyword evidence="3" id="KW-1185">Reference proteome</keyword>
<organism evidence="2 3">
    <name type="scientific">Trema orientale</name>
    <name type="common">Charcoal tree</name>
    <name type="synonym">Celtis orientalis</name>
    <dbReference type="NCBI Taxonomy" id="63057"/>
    <lineage>
        <taxon>Eukaryota</taxon>
        <taxon>Viridiplantae</taxon>
        <taxon>Streptophyta</taxon>
        <taxon>Embryophyta</taxon>
        <taxon>Tracheophyta</taxon>
        <taxon>Spermatophyta</taxon>
        <taxon>Magnoliopsida</taxon>
        <taxon>eudicotyledons</taxon>
        <taxon>Gunneridae</taxon>
        <taxon>Pentapetalae</taxon>
        <taxon>rosids</taxon>
        <taxon>fabids</taxon>
        <taxon>Rosales</taxon>
        <taxon>Cannabaceae</taxon>
        <taxon>Trema</taxon>
    </lineage>
</organism>
<accession>A0A2P5FMS5</accession>
<evidence type="ECO:0000256" key="1">
    <source>
        <dbReference type="SAM" id="SignalP"/>
    </source>
</evidence>
<feature type="signal peptide" evidence="1">
    <location>
        <begin position="1"/>
        <end position="21"/>
    </location>
</feature>
<evidence type="ECO:0000313" key="3">
    <source>
        <dbReference type="Proteomes" id="UP000237000"/>
    </source>
</evidence>
<evidence type="ECO:0000313" key="2">
    <source>
        <dbReference type="EMBL" id="PON99092.1"/>
    </source>
</evidence>